<dbReference type="PROSITE" id="PS50294">
    <property type="entry name" value="WD_REPEATS_REGION"/>
    <property type="match status" value="1"/>
</dbReference>
<feature type="region of interest" description="Disordered" evidence="8">
    <location>
        <begin position="1"/>
        <end position="94"/>
    </location>
</feature>
<gene>
    <name evidence="10" type="ORF">BpHYR1_053424</name>
</gene>
<dbReference type="Pfam" id="PF00400">
    <property type="entry name" value="WD40"/>
    <property type="match status" value="4"/>
</dbReference>
<evidence type="ECO:0000256" key="4">
    <source>
        <dbReference type="ARBA" id="ARBA00022771"/>
    </source>
</evidence>
<evidence type="ECO:0000256" key="1">
    <source>
        <dbReference type="ARBA" id="ARBA00022574"/>
    </source>
</evidence>
<dbReference type="InterPro" id="IPR020472">
    <property type="entry name" value="WD40_PAC1"/>
</dbReference>
<dbReference type="SUPFAM" id="SSF57850">
    <property type="entry name" value="RING/U-box"/>
    <property type="match status" value="1"/>
</dbReference>
<feature type="repeat" description="WD" evidence="7">
    <location>
        <begin position="560"/>
        <end position="600"/>
    </location>
</feature>
<evidence type="ECO:0000313" key="11">
    <source>
        <dbReference type="Proteomes" id="UP000276133"/>
    </source>
</evidence>
<dbReference type="Proteomes" id="UP000276133">
    <property type="component" value="Unassembled WGS sequence"/>
</dbReference>
<reference evidence="10 11" key="1">
    <citation type="journal article" date="2018" name="Sci. Rep.">
        <title>Genomic signatures of local adaptation to the degree of environmental predictability in rotifers.</title>
        <authorList>
            <person name="Franch-Gras L."/>
            <person name="Hahn C."/>
            <person name="Garcia-Roger E.M."/>
            <person name="Carmona M.J."/>
            <person name="Serra M."/>
            <person name="Gomez A."/>
        </authorList>
    </citation>
    <scope>NUCLEOTIDE SEQUENCE [LARGE SCALE GENOMIC DNA]</scope>
    <source>
        <strain evidence="10">HYR1</strain>
    </source>
</reference>
<dbReference type="GO" id="GO:0008270">
    <property type="term" value="F:zinc ion binding"/>
    <property type="evidence" value="ECO:0007669"/>
    <property type="project" value="UniProtKB-KW"/>
</dbReference>
<dbReference type="InterPro" id="IPR001841">
    <property type="entry name" value="Znf_RING"/>
</dbReference>
<keyword evidence="4 6" id="KW-0863">Zinc-finger</keyword>
<accession>A0A3M7QHY0</accession>
<dbReference type="GO" id="GO:0043161">
    <property type="term" value="P:proteasome-mediated ubiquitin-dependent protein catabolic process"/>
    <property type="evidence" value="ECO:0007669"/>
    <property type="project" value="TreeGrafter"/>
</dbReference>
<dbReference type="CDD" id="cd00200">
    <property type="entry name" value="WD40"/>
    <property type="match status" value="1"/>
</dbReference>
<dbReference type="InterPro" id="IPR036322">
    <property type="entry name" value="WD40_repeat_dom_sf"/>
</dbReference>
<evidence type="ECO:0000256" key="6">
    <source>
        <dbReference type="PROSITE-ProRule" id="PRU00175"/>
    </source>
</evidence>
<dbReference type="SUPFAM" id="SSF50978">
    <property type="entry name" value="WD40 repeat-like"/>
    <property type="match status" value="1"/>
</dbReference>
<sequence length="687" mass="77241">MSKKAPSNSAVSAMSTAASSSSARTPISRNSNANRYSSNSIGDRSNEVPPNPSQSSATTSASTDPSNPLETNVTPIQASNNSNDATYNSAKENAHRIKKRPITGVLSTDADAELTCPICFDIIDVAHVTKCGHSFCQICIQTALEHTHRCPKCNTPCTINKDVFPNFTLNQIIERYKEVSNSKKFKVSQATTSTILDFINSAQGELNIDEVNNIIEILAQKKEELKYTNKKVNELLLYDFLKHLQQSKTEELNKIQYELQMVNEDCKQVEECLNNLKAKCESNKSSKEESDDLEKKTIDTQEALLSPTNKIQSILSNKKRIMNRYFDELSQTYVQSHNKDLKDFNLKGPKTGVLDQIRNTVNKLTNYTELKSIASVNYNSDLHSVSSIVSSVDFDKSYEHFAMAGVTKRIKIFDFVNIIERPYGVHYPQYEMVHNAKLSCVSWNRYFRQQLACSDYDGVITLWDAEAGSLVRSYQEHEKRCWGVQFCDVDPRLIASGSDDSKVKIWSTNSDYSLLSIDAKSNVCCVDFKPDSKFHVLFGTADHNIHFYDIRNAKEPVSLFRGHKKAVSYVKFSSENEFVSASTDSTLKLWKINEGQCIRSFTGHVNEKNFVGLEAHNGYIVTGSENNTVYLYCNELSKPLLTYKFDENGTGKKDEGLNDFVSAVCWSNQNYLLSANSQGVVKVLELV</sequence>
<keyword evidence="1 7" id="KW-0853">WD repeat</keyword>
<evidence type="ECO:0000256" key="7">
    <source>
        <dbReference type="PROSITE-ProRule" id="PRU00221"/>
    </source>
</evidence>
<organism evidence="10 11">
    <name type="scientific">Brachionus plicatilis</name>
    <name type="common">Marine rotifer</name>
    <name type="synonym">Brachionus muelleri</name>
    <dbReference type="NCBI Taxonomy" id="10195"/>
    <lineage>
        <taxon>Eukaryota</taxon>
        <taxon>Metazoa</taxon>
        <taxon>Spiralia</taxon>
        <taxon>Gnathifera</taxon>
        <taxon>Rotifera</taxon>
        <taxon>Eurotatoria</taxon>
        <taxon>Monogononta</taxon>
        <taxon>Pseudotrocha</taxon>
        <taxon>Ploima</taxon>
        <taxon>Brachionidae</taxon>
        <taxon>Brachionus</taxon>
    </lineage>
</organism>
<evidence type="ECO:0000256" key="5">
    <source>
        <dbReference type="ARBA" id="ARBA00022833"/>
    </source>
</evidence>
<evidence type="ECO:0000256" key="3">
    <source>
        <dbReference type="ARBA" id="ARBA00022737"/>
    </source>
</evidence>
<dbReference type="PANTHER" id="PTHR44080">
    <property type="entry name" value="E3 UBIQUITIN-PROTEIN LIGASE COP1"/>
    <property type="match status" value="1"/>
</dbReference>
<comment type="caution">
    <text evidence="10">The sequence shown here is derived from an EMBL/GenBank/DDBJ whole genome shotgun (WGS) entry which is preliminary data.</text>
</comment>
<keyword evidence="10" id="KW-0436">Ligase</keyword>
<dbReference type="GO" id="GO:0016874">
    <property type="term" value="F:ligase activity"/>
    <property type="evidence" value="ECO:0007669"/>
    <property type="project" value="UniProtKB-KW"/>
</dbReference>
<dbReference type="SMART" id="SM00320">
    <property type="entry name" value="WD40"/>
    <property type="match status" value="7"/>
</dbReference>
<dbReference type="PROSITE" id="PS50089">
    <property type="entry name" value="ZF_RING_2"/>
    <property type="match status" value="1"/>
</dbReference>
<keyword evidence="5" id="KW-0862">Zinc</keyword>
<dbReference type="PRINTS" id="PR00320">
    <property type="entry name" value="GPROTEINBRPT"/>
</dbReference>
<dbReference type="Pfam" id="PF13923">
    <property type="entry name" value="zf-C3HC4_2"/>
    <property type="match status" value="1"/>
</dbReference>
<protein>
    <submittedName>
        <fullName evidence="10">E3 ubiquitin-ligase RFWD2-like</fullName>
    </submittedName>
</protein>
<feature type="repeat" description="WD" evidence="7">
    <location>
        <begin position="431"/>
        <end position="473"/>
    </location>
</feature>
<dbReference type="STRING" id="10195.A0A3M7QHY0"/>
<dbReference type="GO" id="GO:0061630">
    <property type="term" value="F:ubiquitin protein ligase activity"/>
    <property type="evidence" value="ECO:0007669"/>
    <property type="project" value="InterPro"/>
</dbReference>
<dbReference type="InterPro" id="IPR015943">
    <property type="entry name" value="WD40/YVTN_repeat-like_dom_sf"/>
</dbReference>
<dbReference type="PROSITE" id="PS00518">
    <property type="entry name" value="ZF_RING_1"/>
    <property type="match status" value="1"/>
</dbReference>
<evidence type="ECO:0000313" key="10">
    <source>
        <dbReference type="EMBL" id="RNA10852.1"/>
    </source>
</evidence>
<keyword evidence="2" id="KW-0479">Metal-binding</keyword>
<dbReference type="EMBL" id="REGN01006099">
    <property type="protein sequence ID" value="RNA10852.1"/>
    <property type="molecule type" value="Genomic_DNA"/>
</dbReference>
<evidence type="ECO:0000256" key="2">
    <source>
        <dbReference type="ARBA" id="ARBA00022723"/>
    </source>
</evidence>
<dbReference type="Gene3D" id="3.30.40.10">
    <property type="entry name" value="Zinc/RING finger domain, C3HC4 (zinc finger)"/>
    <property type="match status" value="1"/>
</dbReference>
<feature type="compositionally biased region" description="Low complexity" evidence="8">
    <location>
        <begin position="53"/>
        <end position="68"/>
    </location>
</feature>
<feature type="domain" description="RING-type" evidence="9">
    <location>
        <begin position="116"/>
        <end position="154"/>
    </location>
</feature>
<dbReference type="OrthoDB" id="273771at2759"/>
<feature type="repeat" description="WD" evidence="7">
    <location>
        <begin position="474"/>
        <end position="516"/>
    </location>
</feature>
<proteinExistence type="predicted"/>
<dbReference type="InterPro" id="IPR042755">
    <property type="entry name" value="COP1"/>
</dbReference>
<dbReference type="InterPro" id="IPR013083">
    <property type="entry name" value="Znf_RING/FYVE/PHD"/>
</dbReference>
<dbReference type="PANTHER" id="PTHR44080:SF1">
    <property type="entry name" value="E3 UBIQUITIN-PROTEIN LIGASE COP1"/>
    <property type="match status" value="1"/>
</dbReference>
<dbReference type="InterPro" id="IPR017907">
    <property type="entry name" value="Znf_RING_CS"/>
</dbReference>
<evidence type="ECO:0000256" key="8">
    <source>
        <dbReference type="SAM" id="MobiDB-lite"/>
    </source>
</evidence>
<dbReference type="PROSITE" id="PS50082">
    <property type="entry name" value="WD_REPEATS_2"/>
    <property type="match status" value="3"/>
</dbReference>
<name>A0A3M7QHY0_BRAPC</name>
<feature type="compositionally biased region" description="Low complexity" evidence="8">
    <location>
        <begin position="7"/>
        <end position="40"/>
    </location>
</feature>
<evidence type="ECO:0000259" key="9">
    <source>
        <dbReference type="PROSITE" id="PS50089"/>
    </source>
</evidence>
<dbReference type="SMART" id="SM00184">
    <property type="entry name" value="RING"/>
    <property type="match status" value="1"/>
</dbReference>
<keyword evidence="3" id="KW-0677">Repeat</keyword>
<dbReference type="InterPro" id="IPR001680">
    <property type="entry name" value="WD40_rpt"/>
</dbReference>
<dbReference type="AlphaFoldDB" id="A0A3M7QHY0"/>
<feature type="compositionally biased region" description="Polar residues" evidence="8">
    <location>
        <begin position="69"/>
        <end position="91"/>
    </location>
</feature>
<keyword evidence="11" id="KW-1185">Reference proteome</keyword>
<dbReference type="CDD" id="cd16504">
    <property type="entry name" value="RING-HC_COP1"/>
    <property type="match status" value="1"/>
</dbReference>
<dbReference type="Gene3D" id="2.130.10.10">
    <property type="entry name" value="YVTN repeat-like/Quinoprotein amine dehydrogenase"/>
    <property type="match status" value="1"/>
</dbReference>